<dbReference type="InterPro" id="IPR016162">
    <property type="entry name" value="Ald_DH_N"/>
</dbReference>
<evidence type="ECO:0000256" key="11">
    <source>
        <dbReference type="RuleBase" id="RU003345"/>
    </source>
</evidence>
<evidence type="ECO:0000256" key="8">
    <source>
        <dbReference type="ARBA" id="ARBA00043052"/>
    </source>
</evidence>
<accession>A0A9C7UNH4</accession>
<dbReference type="CDD" id="cd07082">
    <property type="entry name" value="ALDH_F11_NP-GAPDH"/>
    <property type="match status" value="1"/>
</dbReference>
<dbReference type="PANTHER" id="PTHR42991">
    <property type="entry name" value="ALDEHYDE DEHYDROGENASE"/>
    <property type="match status" value="1"/>
</dbReference>
<dbReference type="OrthoDB" id="310895at2759"/>
<comment type="caution">
    <text evidence="13">The sequence shown here is derived from an EMBL/GenBank/DDBJ whole genome shotgun (WGS) entry which is preliminary data.</text>
</comment>
<evidence type="ECO:0000259" key="12">
    <source>
        <dbReference type="Pfam" id="PF00171"/>
    </source>
</evidence>
<dbReference type="GO" id="GO:0008886">
    <property type="term" value="F:glyceraldehyde-3-phosphate dehydrogenase (NADP+) (non-phosphorylating) activity"/>
    <property type="evidence" value="ECO:0007669"/>
    <property type="project" value="UniProtKB-EC"/>
</dbReference>
<dbReference type="PANTHER" id="PTHR42991:SF1">
    <property type="entry name" value="ALDEHYDE DEHYDROGENASE"/>
    <property type="match status" value="1"/>
</dbReference>
<gene>
    <name evidence="13" type="ORF">GpartN1_g1311.t1</name>
    <name evidence="14" type="ORF">GpartN1_g3691.t1</name>
</gene>
<reference evidence="13" key="1">
    <citation type="journal article" date="2022" name="Proc. Natl. Acad. Sci. U.S.A.">
        <title>Life cycle and functional genomics of the unicellular red alga Galdieria for elucidating algal and plant evolution and industrial use.</title>
        <authorList>
            <person name="Hirooka S."/>
            <person name="Itabashi T."/>
            <person name="Ichinose T.M."/>
            <person name="Onuma R."/>
            <person name="Fujiwara T."/>
            <person name="Yamashita S."/>
            <person name="Jong L.W."/>
            <person name="Tomita R."/>
            <person name="Iwane A.H."/>
            <person name="Miyagishima S.Y."/>
        </authorList>
    </citation>
    <scope>NUCLEOTIDE SEQUENCE</scope>
    <source>
        <strain evidence="13">NBRC 102759</strain>
    </source>
</reference>
<evidence type="ECO:0000313" key="15">
    <source>
        <dbReference type="Proteomes" id="UP001061958"/>
    </source>
</evidence>
<comment type="catalytic activity">
    <reaction evidence="9">
        <text>D-glyceraldehyde 3-phosphate + NADP(+) + H2O = (2R)-3-phosphoglycerate + NADPH + 2 H(+)</text>
        <dbReference type="Rhea" id="RHEA:14669"/>
        <dbReference type="ChEBI" id="CHEBI:15377"/>
        <dbReference type="ChEBI" id="CHEBI:15378"/>
        <dbReference type="ChEBI" id="CHEBI:57783"/>
        <dbReference type="ChEBI" id="CHEBI:58272"/>
        <dbReference type="ChEBI" id="CHEBI:58349"/>
        <dbReference type="ChEBI" id="CHEBI:59776"/>
        <dbReference type="EC" id="1.2.1.9"/>
    </reaction>
</comment>
<evidence type="ECO:0000256" key="9">
    <source>
        <dbReference type="ARBA" id="ARBA00049186"/>
    </source>
</evidence>
<evidence type="ECO:0000256" key="3">
    <source>
        <dbReference type="ARBA" id="ARBA00023002"/>
    </source>
</evidence>
<dbReference type="Gene3D" id="3.40.605.10">
    <property type="entry name" value="Aldehyde Dehydrogenase, Chain A, domain 1"/>
    <property type="match status" value="1"/>
</dbReference>
<dbReference type="GO" id="GO:0008911">
    <property type="term" value="F:lactaldehyde dehydrogenase (NAD+) activity"/>
    <property type="evidence" value="ECO:0007669"/>
    <property type="project" value="TreeGrafter"/>
</dbReference>
<dbReference type="InterPro" id="IPR015590">
    <property type="entry name" value="Aldehyde_DH_dom"/>
</dbReference>
<evidence type="ECO:0000256" key="10">
    <source>
        <dbReference type="PROSITE-ProRule" id="PRU10007"/>
    </source>
</evidence>
<dbReference type="EC" id="1.2.1.9" evidence="4"/>
<keyword evidence="15" id="KW-1185">Reference proteome</keyword>
<evidence type="ECO:0000313" key="13">
    <source>
        <dbReference type="EMBL" id="GJQ09520.1"/>
    </source>
</evidence>
<evidence type="ECO:0000313" key="14">
    <source>
        <dbReference type="EMBL" id="GJQ11900.1"/>
    </source>
</evidence>
<evidence type="ECO:0000256" key="7">
    <source>
        <dbReference type="ARBA" id="ARBA00042646"/>
    </source>
</evidence>
<dbReference type="Proteomes" id="UP001061958">
    <property type="component" value="Unassembled WGS sequence"/>
</dbReference>
<keyword evidence="3 11" id="KW-0560">Oxidoreductase</keyword>
<dbReference type="FunFam" id="3.40.309.10:FF:000022">
    <property type="entry name" value="NADP-dependent glyceraldehyde-3-phosphate dehydrogenase"/>
    <property type="match status" value="1"/>
</dbReference>
<dbReference type="AlphaFoldDB" id="A0A9C7UNH4"/>
<dbReference type="InterPro" id="IPR016160">
    <property type="entry name" value="Ald_DH_CS_CYS"/>
</dbReference>
<evidence type="ECO:0000256" key="2">
    <source>
        <dbReference type="ARBA" id="ARBA00022857"/>
    </source>
</evidence>
<evidence type="ECO:0000256" key="1">
    <source>
        <dbReference type="ARBA" id="ARBA00009986"/>
    </source>
</evidence>
<organism evidence="13 15">
    <name type="scientific">Galdieria partita</name>
    <dbReference type="NCBI Taxonomy" id="83374"/>
    <lineage>
        <taxon>Eukaryota</taxon>
        <taxon>Rhodophyta</taxon>
        <taxon>Bangiophyceae</taxon>
        <taxon>Galdieriales</taxon>
        <taxon>Galdieriaceae</taxon>
        <taxon>Galdieria</taxon>
    </lineage>
</organism>
<feature type="active site" evidence="10">
    <location>
        <position position="342"/>
    </location>
</feature>
<dbReference type="InterPro" id="IPR016163">
    <property type="entry name" value="Ald_DH_C"/>
</dbReference>
<evidence type="ECO:0000256" key="4">
    <source>
        <dbReference type="ARBA" id="ARBA00038980"/>
    </source>
</evidence>
<dbReference type="InterPro" id="IPR016161">
    <property type="entry name" value="Ald_DH/histidinol_DH"/>
</dbReference>
<proteinExistence type="inferred from homology"/>
<dbReference type="Gene3D" id="3.40.309.10">
    <property type="entry name" value="Aldehyde Dehydrogenase, Chain A, domain 2"/>
    <property type="match status" value="1"/>
</dbReference>
<protein>
    <recommendedName>
        <fullName evidence="5">NADP-dependent glyceraldehyde-3-phosphate dehydrogenase</fullName>
        <ecNumber evidence="4">1.2.1.9</ecNumber>
    </recommendedName>
    <alternativeName>
        <fullName evidence="6">Glyceraldehyde-3-phosphate dehydrogenase [NADP(+)]</fullName>
    </alternativeName>
    <alternativeName>
        <fullName evidence="7">Non-phosphorylating glyceraldehyde 3-phosphate dehydrogenase</fullName>
    </alternativeName>
    <alternativeName>
        <fullName evidence="8">Triosephosphate dehydrogenase</fullName>
    </alternativeName>
</protein>
<dbReference type="PROSITE" id="PS00687">
    <property type="entry name" value="ALDEHYDE_DEHYDR_GLU"/>
    <property type="match status" value="1"/>
</dbReference>
<dbReference type="InterPro" id="IPR029510">
    <property type="entry name" value="Ald_DH_CS_GLU"/>
</dbReference>
<comment type="similarity">
    <text evidence="1 11">Belongs to the aldehyde dehydrogenase family.</text>
</comment>
<sequence>MAFVTPTIINLPTYNSYCSSSSFLGSSATCRQRPILVGGYGGNQMTSWKQPKLDACYETSTKIHSETASDHHILMLETKPTLASLCKMKEKDNIFLYLSNGEWRTSTSGKVWKEYSPCNGTEIYTCQSCSTEEVNQAFHAAATSQVMWAKTPLWKRAEYLKQAAKILRLHQDEVANCLMNEIAKNRKHALSEVVRTADLIEYVAEQGMRMSGKLMYPDSFPGQKRNQLCLIHRVPLGVVLCIPPFNYPVNLCASKVAPALMMGNSVVIKTPSHGVVSCLYLAAALHLAGIPPGVVNVLTGKGSEIGDYLVTHPLVNAISLTGGTHTGISVSKKAGMIPLQMELGGKDAAIVLDDADLQQSVASIASGAFSYNGQRCTAVKIVYVKQQVADALVNGLKEQVEKLSVGSPQDNADITPVIHHSSADYIEKLVQDAIQKGAKQITPFRRKDNLIWPTILDNVDKNMRVAWEEPFGPLLPIVRVNSEAQAIEMVNKSSMGLQASIFSRNVEAAMSIADLLKTGTVHLNGQPARGPDHFPFQGWKDSGIGSQGVLYSLEAMSKIKSIVIHFAKETYTCN</sequence>
<dbReference type="SUPFAM" id="SSF53720">
    <property type="entry name" value="ALDH-like"/>
    <property type="match status" value="1"/>
</dbReference>
<keyword evidence="2" id="KW-0521">NADP</keyword>
<evidence type="ECO:0000256" key="6">
    <source>
        <dbReference type="ARBA" id="ARBA00042470"/>
    </source>
</evidence>
<dbReference type="EMBL" id="BQMJ01000009">
    <property type="protein sequence ID" value="GJQ09520.1"/>
    <property type="molecule type" value="Genomic_DNA"/>
</dbReference>
<dbReference type="Pfam" id="PF00171">
    <property type="entry name" value="Aldedh"/>
    <property type="match status" value="1"/>
</dbReference>
<feature type="domain" description="Aldehyde dehydrogenase" evidence="12">
    <location>
        <begin position="103"/>
        <end position="562"/>
    </location>
</feature>
<evidence type="ECO:0000256" key="5">
    <source>
        <dbReference type="ARBA" id="ARBA00040853"/>
    </source>
</evidence>
<dbReference type="PROSITE" id="PS00070">
    <property type="entry name" value="ALDEHYDE_DEHYDR_CYS"/>
    <property type="match status" value="1"/>
</dbReference>
<name>A0A9C7UNH4_9RHOD</name>
<reference evidence="13" key="2">
    <citation type="submission" date="2022-01" db="EMBL/GenBank/DDBJ databases">
        <authorList>
            <person name="Hirooka S."/>
            <person name="Miyagishima S.Y."/>
        </authorList>
    </citation>
    <scope>NUCLEOTIDE SEQUENCE</scope>
    <source>
        <strain evidence="13">NBRC 102759</strain>
    </source>
</reference>
<dbReference type="InterPro" id="IPR051020">
    <property type="entry name" value="ALDH-related_metabolic_enz"/>
</dbReference>
<dbReference type="EMBL" id="BQMJ01000028">
    <property type="protein sequence ID" value="GJQ11900.1"/>
    <property type="molecule type" value="Genomic_DNA"/>
</dbReference>